<sequence length="505" mass="58741">MLGFLFFFVPTGIVAYGHVPAGPGLPALQRDTTTINRVVDVGSTSRNFPNLVAYRNTSLQKAPAPVIAEVSEKELGRPEMTRCWLNLDEMWDYRTGKYDFNFKIGVDKYKDVKEKHRETWDWEIEAPIKYYDYLKSFSTRSDEIMLNIRRYERDILDGTLPMTMQDWKKVFKEGLKHYKMLYANIRYVELGNEYGHRFFMKATDEEYYQFYRLGYEAVNEVNQELGLVGKQKILIGGPVVTGSFIKSLTRFFELYQQDPTVGKTLDFVSWHEYTIPAVETAFREKQIRNLLSKHGIDDRLDLFVTEHNPYHYSEDKLEYHHQNAAGLVKTLYFSSLYSPNLKIMPWVLYHNSKLQTRFMWFDGPNDPETTYDQIKIFPSGVSMKWLAMHQGKEILVDNLVDGTDLVIASRQKDKVLVEAVNFGSSRPVILTLKNLKENFGSEKISVKKYLLDKKHNNALTDPKRTTKIDILETTTIDLNTATEVVLRQEAVETDGIVLWEIEKTK</sequence>
<organism evidence="1 2">
    <name type="scientific">Dyadobacter jejuensis</name>
    <dbReference type="NCBI Taxonomy" id="1082580"/>
    <lineage>
        <taxon>Bacteria</taxon>
        <taxon>Pseudomonadati</taxon>
        <taxon>Bacteroidota</taxon>
        <taxon>Cytophagia</taxon>
        <taxon>Cytophagales</taxon>
        <taxon>Spirosomataceae</taxon>
        <taxon>Dyadobacter</taxon>
    </lineage>
</organism>
<comment type="caution">
    <text evidence="1">The sequence shown here is derived from an EMBL/GenBank/DDBJ whole genome shotgun (WGS) entry which is preliminary data.</text>
</comment>
<evidence type="ECO:0000313" key="1">
    <source>
        <dbReference type="EMBL" id="PWJ54062.1"/>
    </source>
</evidence>
<name>A0A316A967_9BACT</name>
<dbReference type="Gene3D" id="3.20.20.80">
    <property type="entry name" value="Glycosidases"/>
    <property type="match status" value="1"/>
</dbReference>
<dbReference type="GO" id="GO:0016787">
    <property type="term" value="F:hydrolase activity"/>
    <property type="evidence" value="ECO:0007669"/>
    <property type="project" value="UniProtKB-KW"/>
</dbReference>
<keyword evidence="1" id="KW-0378">Hydrolase</keyword>
<dbReference type="SUPFAM" id="SSF51445">
    <property type="entry name" value="(Trans)glycosidases"/>
    <property type="match status" value="1"/>
</dbReference>
<gene>
    <name evidence="1" type="ORF">CLV98_1195</name>
</gene>
<keyword evidence="2" id="KW-1185">Reference proteome</keyword>
<protein>
    <submittedName>
        <fullName evidence="1">Glycosyl hydrolase family 39</fullName>
    </submittedName>
</protein>
<reference evidence="1 2" key="1">
    <citation type="submission" date="2018-03" db="EMBL/GenBank/DDBJ databases">
        <title>Genomic Encyclopedia of Archaeal and Bacterial Type Strains, Phase II (KMG-II): from individual species to whole genera.</title>
        <authorList>
            <person name="Goeker M."/>
        </authorList>
    </citation>
    <scope>NUCLEOTIDE SEQUENCE [LARGE SCALE GENOMIC DNA]</scope>
    <source>
        <strain evidence="1 2">DSM 100346</strain>
    </source>
</reference>
<dbReference type="AlphaFoldDB" id="A0A316A967"/>
<proteinExistence type="predicted"/>
<dbReference type="InterPro" id="IPR017853">
    <property type="entry name" value="GH"/>
</dbReference>
<evidence type="ECO:0000313" key="2">
    <source>
        <dbReference type="Proteomes" id="UP000245880"/>
    </source>
</evidence>
<accession>A0A316A967</accession>
<dbReference type="Proteomes" id="UP000245880">
    <property type="component" value="Unassembled WGS sequence"/>
</dbReference>
<dbReference type="EMBL" id="QGDT01000019">
    <property type="protein sequence ID" value="PWJ54062.1"/>
    <property type="molecule type" value="Genomic_DNA"/>
</dbReference>